<dbReference type="PANTHER" id="PTHR45228">
    <property type="entry name" value="CYCLIC DI-GMP PHOSPHODIESTERASE TM_0186-RELATED"/>
    <property type="match status" value="1"/>
</dbReference>
<gene>
    <name evidence="2" type="ORF">A130_18390</name>
</gene>
<dbReference type="SUPFAM" id="SSF55781">
    <property type="entry name" value="GAF domain-like"/>
    <property type="match status" value="1"/>
</dbReference>
<evidence type="ECO:0000313" key="3">
    <source>
        <dbReference type="Proteomes" id="UP000094165"/>
    </source>
</evidence>
<keyword evidence="2" id="KW-0378">Hydrolase</keyword>
<name>A0A1E5CVS7_9VIBR</name>
<dbReference type="CDD" id="cd00077">
    <property type="entry name" value="HDc"/>
    <property type="match status" value="1"/>
</dbReference>
<dbReference type="InterPro" id="IPR003607">
    <property type="entry name" value="HD/PDEase_dom"/>
</dbReference>
<proteinExistence type="predicted"/>
<comment type="caution">
    <text evidence="2">The sequence shown here is derived from an EMBL/GenBank/DDBJ whole genome shotgun (WGS) entry which is preliminary data.</text>
</comment>
<dbReference type="Gene3D" id="3.30.450.40">
    <property type="match status" value="1"/>
</dbReference>
<dbReference type="InterPro" id="IPR037522">
    <property type="entry name" value="HD_GYP_dom"/>
</dbReference>
<dbReference type="RefSeq" id="WP_017052312.1">
    <property type="nucleotide sequence ID" value="NZ_AJYW02000205.1"/>
</dbReference>
<dbReference type="SMART" id="SM00471">
    <property type="entry name" value="HDc"/>
    <property type="match status" value="1"/>
</dbReference>
<dbReference type="PROSITE" id="PS51832">
    <property type="entry name" value="HD_GYP"/>
    <property type="match status" value="1"/>
</dbReference>
<dbReference type="AlphaFoldDB" id="A0A1E5CVS7"/>
<dbReference type="Pfam" id="PF13487">
    <property type="entry name" value="HD_5"/>
    <property type="match status" value="1"/>
</dbReference>
<dbReference type="GO" id="GO:0008081">
    <property type="term" value="F:phosphoric diester hydrolase activity"/>
    <property type="evidence" value="ECO:0007669"/>
    <property type="project" value="UniProtKB-ARBA"/>
</dbReference>
<evidence type="ECO:0000313" key="2">
    <source>
        <dbReference type="EMBL" id="OEE74107.1"/>
    </source>
</evidence>
<dbReference type="SUPFAM" id="SSF109604">
    <property type="entry name" value="HD-domain/PDEase-like"/>
    <property type="match status" value="1"/>
</dbReference>
<feature type="domain" description="HD-GYP" evidence="1">
    <location>
        <begin position="162"/>
        <end position="372"/>
    </location>
</feature>
<sequence length="376" mass="42938">MFDYQRLNYVANTEQELSSIFTQIFKLSKETYQNLSRFSVTLVDDDQLANFFVLDSLEGSSTNDLYKKVLSLRSSLTCVVTEQNVRVVSDLKRLNQNDRTVKLLQIGHRSSYTSPLIYDGKTIGVLFINADTESYFDCQKLQRDCAFISQIVNGLILKHCERQHHLRSALAIALNIGHARDPETKEHLIRMGKYSELLARLLADTHPIDNRFIHLIAHYAPFHDIGKYKIPDDVLFSDKRFSSDDRKIMSKHTIYGVEIIDEVLCYIDKDWVTGSDIGLLKNIIRHHHERYDGSGSPDNLSGTNIPLESRIVTLADVFDALLSKRAYKEAWSMEGVIAYIKENSGLLFDPECVDLLLDNLDQFVAIRDKNRDAIGG</sequence>
<organism evidence="2 3">
    <name type="scientific">Vibrio genomosp. F6 str. FF-238</name>
    <dbReference type="NCBI Taxonomy" id="1191298"/>
    <lineage>
        <taxon>Bacteria</taxon>
        <taxon>Pseudomonadati</taxon>
        <taxon>Pseudomonadota</taxon>
        <taxon>Gammaproteobacteria</taxon>
        <taxon>Vibrionales</taxon>
        <taxon>Vibrionaceae</taxon>
        <taxon>Vibrio</taxon>
    </lineage>
</organism>
<dbReference type="Proteomes" id="UP000094165">
    <property type="component" value="Unassembled WGS sequence"/>
</dbReference>
<reference evidence="2 3" key="1">
    <citation type="journal article" date="2012" name="Science">
        <title>Ecological populations of bacteria act as socially cohesive units of antibiotic production and resistance.</title>
        <authorList>
            <person name="Cordero O.X."/>
            <person name="Wildschutte H."/>
            <person name="Kirkup B."/>
            <person name="Proehl S."/>
            <person name="Ngo L."/>
            <person name="Hussain F."/>
            <person name="Le Roux F."/>
            <person name="Mincer T."/>
            <person name="Polz M.F."/>
        </authorList>
    </citation>
    <scope>NUCLEOTIDE SEQUENCE [LARGE SCALE GENOMIC DNA]</scope>
    <source>
        <strain evidence="2 3">FF-238</strain>
    </source>
</reference>
<dbReference type="InterPro" id="IPR052020">
    <property type="entry name" value="Cyclic_di-GMP/3'3'-cGAMP_PDE"/>
</dbReference>
<accession>A0A1E5CVS7</accession>
<protein>
    <submittedName>
        <fullName evidence="2">Metal-dependent phosphohydrolase</fullName>
    </submittedName>
</protein>
<keyword evidence="3" id="KW-1185">Reference proteome</keyword>
<dbReference type="PANTHER" id="PTHR45228:SF1">
    <property type="entry name" value="CYCLIC DI-GMP PHOSPHODIESTERASE TM_0186"/>
    <property type="match status" value="1"/>
</dbReference>
<evidence type="ECO:0000259" key="1">
    <source>
        <dbReference type="PROSITE" id="PS51832"/>
    </source>
</evidence>
<dbReference type="EMBL" id="AJYW02000205">
    <property type="protein sequence ID" value="OEE74107.1"/>
    <property type="molecule type" value="Genomic_DNA"/>
</dbReference>
<dbReference type="InterPro" id="IPR029016">
    <property type="entry name" value="GAF-like_dom_sf"/>
</dbReference>
<dbReference type="Gene3D" id="1.10.3210.10">
    <property type="entry name" value="Hypothetical protein af1432"/>
    <property type="match status" value="1"/>
</dbReference>